<dbReference type="Gene3D" id="3.40.50.300">
    <property type="entry name" value="P-loop containing nucleotide triphosphate hydrolases"/>
    <property type="match status" value="2"/>
</dbReference>
<dbReference type="InterPro" id="IPR027417">
    <property type="entry name" value="P-loop_NTPase"/>
</dbReference>
<feature type="binding site" evidence="5">
    <location>
        <position position="47"/>
    </location>
    <ligand>
        <name>ATP</name>
        <dbReference type="ChEBI" id="CHEBI:30616"/>
    </ligand>
</feature>
<dbReference type="InterPro" id="IPR009000">
    <property type="entry name" value="Transl_B-barrel_sf"/>
</dbReference>
<sequence length="2076" mass="239871">MIPIELTHFQLDLQNYTYDADRLIGEGGYSKVYKVVEKKTRKIYAAKIIEGSKEYLDQTIKREIQIMLSLHNPTIAKIIGYAKTNFDYEEDSLTMIMPFYEKSSLDSIITKLIKKKAPKEITKTSLQIILIGIARGMKYLHDHSIIHRDLKPRNVLLDEKYHPLIADFGLSKFYNNLNPVQSINLGTCTYRSPEVIIKSQNYGEGSDVYSFAILMLEVVSCKKLPPFSDNDVIEGYRPPIPEDLKPSLKDLIEQCWSKMPEDRPSFTEIYRKLISDEYFLDDVDANEIRKYIKEINPVNDHIDQMSNEIEDLIDENKRLTDQIAILMKIVKNDPGDEDCLSDEEIPDLSKISNLADDIRQLLRTKDKLAAENNKIKAERDNLTNENNKIKAERDNLTNENNQIKAERDDLANENNKIKAERDNLTNENNQIKAERDNLANENNKIKAERDNLTNENNKIKSEKDNLTNENNQIKAERDNLTNENNKIKSEKDNLTNENNKIKAERDNLTNENNQIKAERDNLTNENNKIKAERENLTNENNQIKAERDNLANENNKIKAERDNLANENNKIKAERDNLTNENNQIKAERDNLTNENNKIKAERENLTNENNQIKAERDNLANENNQIKAERDNLTNENNQIKAERDNLTNENNKIKAERENLTNENNQIKAERDNLANENNQIKAERDNLTNENNKIKAERDNLTNENNKIKAERENLTNENNQIKAERDNLANENNQIKAERDNLANENNQIKAERDNLANENNQIKAERDNLTNENNQIKAERDNLANENNKIKAERENLTNENNQIKAERDNLTIENNKIKAERENLANENNKIKAERDNLANENNKIKAERDNLTNENNKIKAVRENLTNENNKIKAEAEPEENLAKEKEQAKYEVKIEQTKPTEDKAKSEAESDADAEEEETFEFEELEINNNDIKLTGSERLSQQQSNINVIFIGHVNSGKSTTAGHLLYSSCSIDQETIEKVKERVFSSKRGSRKYAFIFDQLDKERETGHTFDISNKKLLRSKRLFSIIDSPGHQDRILNMIKGTSQSDAAVVVVSSLEREFENDISKIGQTREMLTLAQTFGIKRIIIAVNKMDSRKVSYSKHRFDEIENKMIELMKEVGYKKNQYKIIPISGLRGDNLIHKSSNLSWWLGGTLLENLDQLEIPTRPSNGSLRVPVQSVYREIGRSSLPCGRICSGTLKRDSKIIFVPGNKVVKVSKIKMYREEYSEGFPGNNVVIEPDRSIEVLPGQVCGEMERDPPRICEQFTCEMTILNNYEDKIRSGKQQYTLCCHTSHVKCEITKITKKTDQNHRVTDNPKTIKKGDKAIVDIKPVEPIVVERYDEYPELGCFCIRHRKQTIAFGVIRNVEKKNPPENKRLEEKKEIYEHQQNENEFKLEEAEEIPVAIIKDEQKSTINLKHDEQNENQEIKDESTTSNNEHETETVNLTVEQSNIQTGIDKLNKECHEPKELIDSSIIESNRLIEGINKIKEKEQPKHEDKIEITEKSKSEPEEKMAKEKEQAKYEVNINQSKSPRSPRSSQNTKTKEKVEQESNQKPKYQYHNQRGSVNAEYAEEEEEQDYWKEDEINPPIASAQFKIKGRKNRVYNDSKEVLYDLNYVDKSETRKRKNKSKSKNTNMTNPTIDPSKEMKEKEQAKHEDKIEIREKSKYEEKIEIREKSKYEVKIEQTKPTEDKAKSEAESDADAEEEETFEFEELEINNNDIKLTGSERLSQQQSNINVIFIGHVNSGKSTTAGHLLYSSCSIDQETIEKVKERVFSSKRGSRKYAFIFDQLDKERETGHTFDISNKKLLRSKRLFSIIDSPGHQDRILNMIKGTSQSDAAVVVVSSLEREFENDISKIGQTREMLTLAQTFGIKRIIIAVNKMDSRKVSYSKHRFDEIENKMIELMKEVGYKKNQYKIIPISGLRGDNLIHKSSNLSWWLGGTLLENLDQLEIPTRPSNGSLRVPVQSVYREIGRSSLPCGRICSGTLKRDSKIIFVPGNKVVKVSKIKMYREEYSEGFPGNNVVIEPDRSIEVLPGQVCGEMERDPPRICEQFTCEMTILNNYEDKI</sequence>
<evidence type="ECO:0000313" key="9">
    <source>
        <dbReference type="EMBL" id="KAK8876207.1"/>
    </source>
</evidence>
<keyword evidence="4" id="KW-0342">GTP-binding</keyword>
<comment type="caution">
    <text evidence="9">The sequence shown here is derived from an EMBL/GenBank/DDBJ whole genome shotgun (WGS) entry which is preliminary data.</text>
</comment>
<dbReference type="InterPro" id="IPR017441">
    <property type="entry name" value="Protein_kinase_ATP_BS"/>
</dbReference>
<protein>
    <submittedName>
        <fullName evidence="9">Uncharacterized protein</fullName>
    </submittedName>
</protein>
<reference evidence="9 10" key="1">
    <citation type="submission" date="2024-04" db="EMBL/GenBank/DDBJ databases">
        <title>Tritrichomonas musculus Genome.</title>
        <authorList>
            <person name="Alves-Ferreira E."/>
            <person name="Grigg M."/>
            <person name="Lorenzi H."/>
            <person name="Galac M."/>
        </authorList>
    </citation>
    <scope>NUCLEOTIDE SEQUENCE [LARGE SCALE GENOMIC DNA]</scope>
    <source>
        <strain evidence="9 10">EAF2021</strain>
    </source>
</reference>
<feature type="compositionally biased region" description="Basic and acidic residues" evidence="6">
    <location>
        <begin position="474"/>
        <end position="493"/>
    </location>
</feature>
<evidence type="ECO:0000256" key="3">
    <source>
        <dbReference type="ARBA" id="ARBA00022840"/>
    </source>
</evidence>
<dbReference type="PANTHER" id="PTHR23115">
    <property type="entry name" value="TRANSLATION FACTOR"/>
    <property type="match status" value="1"/>
</dbReference>
<feature type="region of interest" description="Disordered" evidence="6">
    <location>
        <begin position="1628"/>
        <end position="1665"/>
    </location>
</feature>
<dbReference type="InterPro" id="IPR008271">
    <property type="entry name" value="Ser/Thr_kinase_AS"/>
</dbReference>
<keyword evidence="2 5" id="KW-0547">Nucleotide-binding</keyword>
<dbReference type="PROSITE" id="PS51722">
    <property type="entry name" value="G_TR_2"/>
    <property type="match status" value="2"/>
</dbReference>
<evidence type="ECO:0000259" key="8">
    <source>
        <dbReference type="PROSITE" id="PS51722"/>
    </source>
</evidence>
<dbReference type="InterPro" id="IPR009001">
    <property type="entry name" value="Transl_elong_EF1A/Init_IF2_C"/>
</dbReference>
<dbReference type="Gene3D" id="2.40.30.10">
    <property type="entry name" value="Translation factors"/>
    <property type="match status" value="3"/>
</dbReference>
<dbReference type="Gene3D" id="1.10.510.10">
    <property type="entry name" value="Transferase(Phosphotransferase) domain 1"/>
    <property type="match status" value="1"/>
</dbReference>
<name>A0ABR2JE30_9EUKA</name>
<dbReference type="SUPFAM" id="SSF50465">
    <property type="entry name" value="EF-Tu/eEF-1alpha/eIF2-gamma C-terminal domain"/>
    <property type="match status" value="1"/>
</dbReference>
<dbReference type="EMBL" id="JAPFFF010000012">
    <property type="protein sequence ID" value="KAK8876207.1"/>
    <property type="molecule type" value="Genomic_DNA"/>
</dbReference>
<dbReference type="InterPro" id="IPR011009">
    <property type="entry name" value="Kinase-like_dom_sf"/>
</dbReference>
<feature type="region of interest" description="Disordered" evidence="6">
    <location>
        <begin position="1494"/>
        <end position="1592"/>
    </location>
</feature>
<dbReference type="SMART" id="SM00220">
    <property type="entry name" value="S_TKc"/>
    <property type="match status" value="1"/>
</dbReference>
<dbReference type="SUPFAM" id="SSF52540">
    <property type="entry name" value="P-loop containing nucleoside triphosphate hydrolases"/>
    <property type="match status" value="2"/>
</dbReference>
<feature type="compositionally biased region" description="Basic and acidic residues" evidence="6">
    <location>
        <begin position="432"/>
        <end position="466"/>
    </location>
</feature>
<evidence type="ECO:0000256" key="6">
    <source>
        <dbReference type="SAM" id="MobiDB-lite"/>
    </source>
</evidence>
<feature type="domain" description="Tr-type G" evidence="8">
    <location>
        <begin position="1741"/>
        <end position="1966"/>
    </location>
</feature>
<organism evidence="9 10">
    <name type="scientific">Tritrichomonas musculus</name>
    <dbReference type="NCBI Taxonomy" id="1915356"/>
    <lineage>
        <taxon>Eukaryota</taxon>
        <taxon>Metamonada</taxon>
        <taxon>Parabasalia</taxon>
        <taxon>Tritrichomonadida</taxon>
        <taxon>Tritrichomonadidae</taxon>
        <taxon>Tritrichomonas</taxon>
    </lineage>
</organism>
<proteinExistence type="inferred from homology"/>
<feature type="compositionally biased region" description="Basic and acidic residues" evidence="6">
    <location>
        <begin position="404"/>
        <end position="424"/>
    </location>
</feature>
<dbReference type="Pfam" id="PF00009">
    <property type="entry name" value="GTP_EFTU"/>
    <property type="match status" value="2"/>
</dbReference>
<accession>A0ABR2JE30</accession>
<feature type="domain" description="Tr-type G" evidence="8">
    <location>
        <begin position="952"/>
        <end position="1177"/>
    </location>
</feature>
<feature type="compositionally biased region" description="Basic and acidic residues" evidence="6">
    <location>
        <begin position="1550"/>
        <end position="1561"/>
    </location>
</feature>
<feature type="compositionally biased region" description="Low complexity" evidence="6">
    <location>
        <begin position="1535"/>
        <end position="1548"/>
    </location>
</feature>
<feature type="compositionally biased region" description="Basic and acidic residues" evidence="6">
    <location>
        <begin position="386"/>
        <end position="396"/>
    </location>
</feature>
<evidence type="ECO:0000256" key="1">
    <source>
        <dbReference type="ARBA" id="ARBA00007249"/>
    </source>
</evidence>
<evidence type="ECO:0000256" key="2">
    <source>
        <dbReference type="ARBA" id="ARBA00022741"/>
    </source>
</evidence>
<evidence type="ECO:0000256" key="4">
    <source>
        <dbReference type="ARBA" id="ARBA00023134"/>
    </source>
</evidence>
<evidence type="ECO:0000313" key="10">
    <source>
        <dbReference type="Proteomes" id="UP001470230"/>
    </source>
</evidence>
<gene>
    <name evidence="9" type="ORF">M9Y10_006397</name>
</gene>
<dbReference type="Proteomes" id="UP001470230">
    <property type="component" value="Unassembled WGS sequence"/>
</dbReference>
<feature type="compositionally biased region" description="Basic residues" evidence="6">
    <location>
        <begin position="1630"/>
        <end position="1639"/>
    </location>
</feature>
<dbReference type="InterPro" id="IPR050100">
    <property type="entry name" value="TRAFAC_GTPase_members"/>
</dbReference>
<keyword evidence="3 5" id="KW-0067">ATP-binding</keyword>
<evidence type="ECO:0000256" key="5">
    <source>
        <dbReference type="PROSITE-ProRule" id="PRU10141"/>
    </source>
</evidence>
<feature type="region of interest" description="Disordered" evidence="6">
    <location>
        <begin position="386"/>
        <end position="493"/>
    </location>
</feature>
<feature type="region of interest" description="Disordered" evidence="6">
    <location>
        <begin position="903"/>
        <end position="928"/>
    </location>
</feature>
<feature type="region of interest" description="Disordered" evidence="6">
    <location>
        <begin position="1692"/>
        <end position="1717"/>
    </location>
</feature>
<dbReference type="PRINTS" id="PR00315">
    <property type="entry name" value="ELONGATNFCT"/>
</dbReference>
<feature type="compositionally biased region" description="Basic and acidic residues" evidence="6">
    <location>
        <begin position="903"/>
        <end position="916"/>
    </location>
</feature>
<feature type="compositionally biased region" description="Acidic residues" evidence="6">
    <location>
        <begin position="1706"/>
        <end position="1717"/>
    </location>
</feature>
<feature type="compositionally biased region" description="Acidic residues" evidence="6">
    <location>
        <begin position="917"/>
        <end position="928"/>
    </location>
</feature>
<feature type="compositionally biased region" description="Basic and acidic residues" evidence="6">
    <location>
        <begin position="1651"/>
        <end position="1665"/>
    </location>
</feature>
<dbReference type="Gene3D" id="6.10.250.3110">
    <property type="match status" value="5"/>
</dbReference>
<feature type="domain" description="Protein kinase" evidence="7">
    <location>
        <begin position="18"/>
        <end position="279"/>
    </location>
</feature>
<feature type="compositionally biased region" description="Polar residues" evidence="6">
    <location>
        <begin position="1562"/>
        <end position="1573"/>
    </location>
</feature>
<dbReference type="InterPro" id="IPR000795">
    <property type="entry name" value="T_Tr_GTP-bd_dom"/>
</dbReference>
<keyword evidence="10" id="KW-1185">Reference proteome</keyword>
<dbReference type="Pfam" id="PF22594">
    <property type="entry name" value="GTP-eEF1A_C"/>
    <property type="match status" value="1"/>
</dbReference>
<dbReference type="PROSITE" id="PS00107">
    <property type="entry name" value="PROTEIN_KINASE_ATP"/>
    <property type="match status" value="1"/>
</dbReference>
<feature type="compositionally biased region" description="Basic and acidic residues" evidence="6">
    <location>
        <begin position="1692"/>
        <end position="1705"/>
    </location>
</feature>
<dbReference type="Pfam" id="PF00069">
    <property type="entry name" value="Pkinase"/>
    <property type="match status" value="1"/>
</dbReference>
<dbReference type="PROSITE" id="PS00108">
    <property type="entry name" value="PROTEIN_KINASE_ST"/>
    <property type="match status" value="1"/>
</dbReference>
<evidence type="ECO:0000259" key="7">
    <source>
        <dbReference type="PROSITE" id="PS50011"/>
    </source>
</evidence>
<feature type="region of interest" description="Disordered" evidence="6">
    <location>
        <begin position="1420"/>
        <end position="1450"/>
    </location>
</feature>
<feature type="compositionally biased region" description="Basic and acidic residues" evidence="6">
    <location>
        <begin position="1494"/>
        <end position="1529"/>
    </location>
</feature>
<dbReference type="SUPFAM" id="SSF50447">
    <property type="entry name" value="Translation proteins"/>
    <property type="match status" value="2"/>
</dbReference>
<dbReference type="InterPro" id="IPR000719">
    <property type="entry name" value="Prot_kinase_dom"/>
</dbReference>
<feature type="compositionally biased region" description="Basic and acidic residues" evidence="6">
    <location>
        <begin position="1420"/>
        <end position="1449"/>
    </location>
</feature>
<dbReference type="PROSITE" id="PS50011">
    <property type="entry name" value="PROTEIN_KINASE_DOM"/>
    <property type="match status" value="1"/>
</dbReference>
<dbReference type="SUPFAM" id="SSF56112">
    <property type="entry name" value="Protein kinase-like (PK-like)"/>
    <property type="match status" value="1"/>
</dbReference>
<comment type="similarity">
    <text evidence="1">Belongs to the TRAFAC class translation factor GTPase superfamily. Classic translation factor GTPase family. EF-Tu/EF-1A subfamily.</text>
</comment>
<dbReference type="InterPro" id="IPR054696">
    <property type="entry name" value="GTP-eEF1A_C"/>
</dbReference>